<feature type="domain" description="YcxB-like C-terminal" evidence="1">
    <location>
        <begin position="4"/>
        <end position="56"/>
    </location>
</feature>
<gene>
    <name evidence="2" type="ORF">DLJ46_18600</name>
</gene>
<evidence type="ECO:0000313" key="2">
    <source>
        <dbReference type="EMBL" id="PWU46256.1"/>
    </source>
</evidence>
<dbReference type="Pfam" id="PF14317">
    <property type="entry name" value="YcxB"/>
    <property type="match status" value="1"/>
</dbReference>
<sequence length="64" mass="7172">MVEERPSIRSEVLWTAVVRVVETDSGWLLYYGSRHAISVPKDALNEDQEAQFRALLGTRSPVAA</sequence>
<name>A0A317JZS3_9ACTN</name>
<keyword evidence="3" id="KW-1185">Reference proteome</keyword>
<dbReference type="EMBL" id="QGSV01000223">
    <property type="protein sequence ID" value="PWU46256.1"/>
    <property type="molecule type" value="Genomic_DNA"/>
</dbReference>
<evidence type="ECO:0000259" key="1">
    <source>
        <dbReference type="Pfam" id="PF14317"/>
    </source>
</evidence>
<evidence type="ECO:0000313" key="3">
    <source>
        <dbReference type="Proteomes" id="UP000245683"/>
    </source>
</evidence>
<comment type="caution">
    <text evidence="2">The sequence shown here is derived from an EMBL/GenBank/DDBJ whole genome shotgun (WGS) entry which is preliminary data.</text>
</comment>
<organism evidence="2 3">
    <name type="scientific">Micromonospora globispora</name>
    <dbReference type="NCBI Taxonomy" id="1450148"/>
    <lineage>
        <taxon>Bacteria</taxon>
        <taxon>Bacillati</taxon>
        <taxon>Actinomycetota</taxon>
        <taxon>Actinomycetes</taxon>
        <taxon>Micromonosporales</taxon>
        <taxon>Micromonosporaceae</taxon>
        <taxon>Micromonospora</taxon>
    </lineage>
</organism>
<dbReference type="OrthoDB" id="3401660at2"/>
<dbReference type="Proteomes" id="UP000245683">
    <property type="component" value="Unassembled WGS sequence"/>
</dbReference>
<reference evidence="3" key="1">
    <citation type="submission" date="2018-05" db="EMBL/GenBank/DDBJ databases">
        <title>Micromonospora globispora sp. nov. and Micromonospora rugosa sp. nov., isolated from marine sediment.</title>
        <authorList>
            <person name="Carro L."/>
            <person name="Aysel V."/>
            <person name="Cetin D."/>
            <person name="Igual J.M."/>
            <person name="Klenk H.-P."/>
            <person name="Trujillo M.E."/>
            <person name="Sahin N."/>
        </authorList>
    </citation>
    <scope>NUCLEOTIDE SEQUENCE [LARGE SCALE GENOMIC DNA]</scope>
    <source>
        <strain evidence="3">S2904</strain>
    </source>
</reference>
<accession>A0A317JZS3</accession>
<dbReference type="AlphaFoldDB" id="A0A317JZS3"/>
<protein>
    <recommendedName>
        <fullName evidence="1">YcxB-like C-terminal domain-containing protein</fullName>
    </recommendedName>
</protein>
<dbReference type="InterPro" id="IPR025588">
    <property type="entry name" value="YcxB-like_C"/>
</dbReference>
<dbReference type="RefSeq" id="WP_109945912.1">
    <property type="nucleotide sequence ID" value="NZ_QGSU01000509.1"/>
</dbReference>
<proteinExistence type="predicted"/>